<evidence type="ECO:0000256" key="8">
    <source>
        <dbReference type="SAM" id="MobiDB-lite"/>
    </source>
</evidence>
<evidence type="ECO:0000313" key="10">
    <source>
        <dbReference type="Proteomes" id="UP001206925"/>
    </source>
</evidence>
<evidence type="ECO:0000256" key="4">
    <source>
        <dbReference type="ARBA" id="ARBA00022692"/>
    </source>
</evidence>
<dbReference type="GO" id="GO:0016020">
    <property type="term" value="C:membrane"/>
    <property type="evidence" value="ECO:0007669"/>
    <property type="project" value="InterPro"/>
</dbReference>
<dbReference type="InterPro" id="IPR005150">
    <property type="entry name" value="Cellulose_synth"/>
</dbReference>
<dbReference type="PANTHER" id="PTHR13301">
    <property type="entry name" value="X-BOX TRANSCRIPTION FACTOR-RELATED"/>
    <property type="match status" value="1"/>
</dbReference>
<keyword evidence="2" id="KW-0328">Glycosyltransferase</keyword>
<dbReference type="PROSITE" id="PS51257">
    <property type="entry name" value="PROKAR_LIPOPROTEIN"/>
    <property type="match status" value="1"/>
</dbReference>
<evidence type="ECO:0000256" key="7">
    <source>
        <dbReference type="ARBA" id="ARBA00023316"/>
    </source>
</evidence>
<comment type="caution">
    <text evidence="9">The sequence shown here is derived from an EMBL/GenBank/DDBJ whole genome shotgun (WGS) entry which is preliminary data.</text>
</comment>
<comment type="subcellular location">
    <subcellularLocation>
        <location evidence="1">Endomembrane system</location>
    </subcellularLocation>
</comment>
<dbReference type="Pfam" id="PF03552">
    <property type="entry name" value="Cellulose_synt"/>
    <property type="match status" value="1"/>
</dbReference>
<dbReference type="GO" id="GO:0030244">
    <property type="term" value="P:cellulose biosynthetic process"/>
    <property type="evidence" value="ECO:0007669"/>
    <property type="project" value="InterPro"/>
</dbReference>
<keyword evidence="6" id="KW-0472">Membrane</keyword>
<keyword evidence="10" id="KW-1185">Reference proteome</keyword>
<evidence type="ECO:0000256" key="6">
    <source>
        <dbReference type="ARBA" id="ARBA00023136"/>
    </source>
</evidence>
<dbReference type="GO" id="GO:0016760">
    <property type="term" value="F:cellulose synthase (UDP-forming) activity"/>
    <property type="evidence" value="ECO:0007669"/>
    <property type="project" value="InterPro"/>
</dbReference>
<dbReference type="AlphaFoldDB" id="A0AAD5CPZ3"/>
<reference evidence="9" key="1">
    <citation type="submission" date="2022-06" db="EMBL/GenBank/DDBJ databases">
        <title>Uncovering the hologenomic basis of an extraordinary plant invasion.</title>
        <authorList>
            <person name="Bieker V.C."/>
            <person name="Martin M.D."/>
            <person name="Gilbert T."/>
            <person name="Hodgins K."/>
            <person name="Battlay P."/>
            <person name="Petersen B."/>
            <person name="Wilson J."/>
        </authorList>
    </citation>
    <scope>NUCLEOTIDE SEQUENCE</scope>
    <source>
        <strain evidence="9">AA19_3_7</strain>
        <tissue evidence="9">Leaf</tissue>
    </source>
</reference>
<evidence type="ECO:0000256" key="1">
    <source>
        <dbReference type="ARBA" id="ARBA00004308"/>
    </source>
</evidence>
<keyword evidence="4" id="KW-0812">Transmembrane</keyword>
<dbReference type="GO" id="GO:0012505">
    <property type="term" value="C:endomembrane system"/>
    <property type="evidence" value="ECO:0007669"/>
    <property type="project" value="UniProtKB-SubCell"/>
</dbReference>
<feature type="region of interest" description="Disordered" evidence="8">
    <location>
        <begin position="55"/>
        <end position="75"/>
    </location>
</feature>
<gene>
    <name evidence="9" type="ORF">M8C21_001490</name>
</gene>
<dbReference type="EMBL" id="JAMZMK010007459">
    <property type="protein sequence ID" value="KAI7744710.1"/>
    <property type="molecule type" value="Genomic_DNA"/>
</dbReference>
<evidence type="ECO:0000256" key="3">
    <source>
        <dbReference type="ARBA" id="ARBA00022679"/>
    </source>
</evidence>
<organism evidence="9 10">
    <name type="scientific">Ambrosia artemisiifolia</name>
    <name type="common">Common ragweed</name>
    <dbReference type="NCBI Taxonomy" id="4212"/>
    <lineage>
        <taxon>Eukaryota</taxon>
        <taxon>Viridiplantae</taxon>
        <taxon>Streptophyta</taxon>
        <taxon>Embryophyta</taxon>
        <taxon>Tracheophyta</taxon>
        <taxon>Spermatophyta</taxon>
        <taxon>Magnoliopsida</taxon>
        <taxon>eudicotyledons</taxon>
        <taxon>Gunneridae</taxon>
        <taxon>Pentapetalae</taxon>
        <taxon>asterids</taxon>
        <taxon>campanulids</taxon>
        <taxon>Asterales</taxon>
        <taxon>Asteraceae</taxon>
        <taxon>Asteroideae</taxon>
        <taxon>Heliantheae alliance</taxon>
        <taxon>Heliantheae</taxon>
        <taxon>Ambrosia</taxon>
    </lineage>
</organism>
<evidence type="ECO:0000256" key="2">
    <source>
        <dbReference type="ARBA" id="ARBA00022676"/>
    </source>
</evidence>
<protein>
    <submittedName>
        <fullName evidence="9">Uncharacterized protein</fullName>
    </submittedName>
</protein>
<keyword evidence="7" id="KW-0961">Cell wall biogenesis/degradation</keyword>
<dbReference type="Proteomes" id="UP001206925">
    <property type="component" value="Unassembled WGS sequence"/>
</dbReference>
<keyword evidence="5" id="KW-1133">Transmembrane helix</keyword>
<sequence length="92" mass="10104">MKGLDGIQGPIYVGTGCVFRRQALYGYDAPTKKKPPGKTCNCLPKWLLCCCSSRKKKAKGKSKEKLSKSKKSKDTSIQIHALENIEEGIEGT</sequence>
<dbReference type="GO" id="GO:0071555">
    <property type="term" value="P:cell wall organization"/>
    <property type="evidence" value="ECO:0007669"/>
    <property type="project" value="UniProtKB-KW"/>
</dbReference>
<proteinExistence type="predicted"/>
<evidence type="ECO:0000256" key="5">
    <source>
        <dbReference type="ARBA" id="ARBA00022989"/>
    </source>
</evidence>
<accession>A0AAD5CPZ3</accession>
<name>A0AAD5CPZ3_AMBAR</name>
<evidence type="ECO:0000313" key="9">
    <source>
        <dbReference type="EMBL" id="KAI7744710.1"/>
    </source>
</evidence>
<keyword evidence="3" id="KW-0808">Transferase</keyword>